<evidence type="ECO:0000259" key="3">
    <source>
        <dbReference type="SMART" id="SM00244"/>
    </source>
</evidence>
<keyword evidence="2" id="KW-0472">Membrane</keyword>
<evidence type="ECO:0000256" key="1">
    <source>
        <dbReference type="ARBA" id="ARBA00008164"/>
    </source>
</evidence>
<dbReference type="PRINTS" id="PR00721">
    <property type="entry name" value="STOMATIN"/>
</dbReference>
<dbReference type="Gene3D" id="3.30.479.30">
    <property type="entry name" value="Band 7 domain"/>
    <property type="match status" value="1"/>
</dbReference>
<dbReference type="InterPro" id="IPR043202">
    <property type="entry name" value="Band-7_stomatin-like"/>
</dbReference>
<dbReference type="Proteomes" id="UP000054359">
    <property type="component" value="Unassembled WGS sequence"/>
</dbReference>
<protein>
    <submittedName>
        <fullName evidence="4">Stomatin-like protein 1</fullName>
    </submittedName>
</protein>
<dbReference type="Pfam" id="PF01145">
    <property type="entry name" value="Band_7"/>
    <property type="match status" value="1"/>
</dbReference>
<reference evidence="4 5" key="1">
    <citation type="submission" date="2013-11" db="EMBL/GenBank/DDBJ databases">
        <title>Genome sequencing of Stegodyphus mimosarum.</title>
        <authorList>
            <person name="Bechsgaard J."/>
        </authorList>
    </citation>
    <scope>NUCLEOTIDE SEQUENCE [LARGE SCALE GENOMIC DNA]</scope>
</reference>
<accession>A0A087U082</accession>
<dbReference type="SMART" id="SM00244">
    <property type="entry name" value="PHB"/>
    <property type="match status" value="1"/>
</dbReference>
<dbReference type="EMBL" id="KK117549">
    <property type="protein sequence ID" value="KFM70771.1"/>
    <property type="molecule type" value="Genomic_DNA"/>
</dbReference>
<dbReference type="SUPFAM" id="SSF117892">
    <property type="entry name" value="Band 7/SPFH domain"/>
    <property type="match status" value="1"/>
</dbReference>
<evidence type="ECO:0000256" key="2">
    <source>
        <dbReference type="SAM" id="Phobius"/>
    </source>
</evidence>
<dbReference type="AlphaFoldDB" id="A0A087U082"/>
<evidence type="ECO:0000313" key="5">
    <source>
        <dbReference type="Proteomes" id="UP000054359"/>
    </source>
</evidence>
<dbReference type="GO" id="GO:0005886">
    <property type="term" value="C:plasma membrane"/>
    <property type="evidence" value="ECO:0007669"/>
    <property type="project" value="InterPro"/>
</dbReference>
<feature type="transmembrane region" description="Helical" evidence="2">
    <location>
        <begin position="62"/>
        <end position="88"/>
    </location>
</feature>
<organism evidence="4 5">
    <name type="scientific">Stegodyphus mimosarum</name>
    <name type="common">African social velvet spider</name>
    <dbReference type="NCBI Taxonomy" id="407821"/>
    <lineage>
        <taxon>Eukaryota</taxon>
        <taxon>Metazoa</taxon>
        <taxon>Ecdysozoa</taxon>
        <taxon>Arthropoda</taxon>
        <taxon>Chelicerata</taxon>
        <taxon>Arachnida</taxon>
        <taxon>Araneae</taxon>
        <taxon>Araneomorphae</taxon>
        <taxon>Entelegynae</taxon>
        <taxon>Eresoidea</taxon>
        <taxon>Eresidae</taxon>
        <taxon>Stegodyphus</taxon>
    </lineage>
</organism>
<gene>
    <name evidence="4" type="ORF">X975_02841</name>
</gene>
<dbReference type="OrthoDB" id="2105077at2759"/>
<dbReference type="InterPro" id="IPR001972">
    <property type="entry name" value="Stomatin_HflK_fam"/>
</dbReference>
<proteinExistence type="inferred from homology"/>
<dbReference type="InterPro" id="IPR036013">
    <property type="entry name" value="Band_7/SPFH_dom_sf"/>
</dbReference>
<feature type="non-terminal residue" evidence="4">
    <location>
        <position position="225"/>
    </location>
</feature>
<feature type="domain" description="Band 7" evidence="3">
    <location>
        <begin position="86"/>
        <end position="224"/>
    </location>
</feature>
<keyword evidence="5" id="KW-1185">Reference proteome</keyword>
<evidence type="ECO:0000313" key="4">
    <source>
        <dbReference type="EMBL" id="KFM70771.1"/>
    </source>
</evidence>
<dbReference type="PANTHER" id="PTHR10264:SF130">
    <property type="entry name" value="STOMATIN-LIKE PROTEIN 1"/>
    <property type="match status" value="1"/>
</dbReference>
<keyword evidence="2" id="KW-0812">Transmembrane</keyword>
<sequence length="225" mass="25954">MVTNSEFSPVFDYRSIFEYGPSNISMKSYNRSHYKSAFSYHAVSISSDEEFDEVARETWPSMLLRCIITFVLHVLVIVLFPVTIWTCLKRVHALERIVLMRLGKLQPIRGPGFAFILPCIDKWTRVDLRPQIFTFSTSQLLTADGGIIEAKTDIEYCVCDVISYVLKLHKQESTLKDLGLFCLKNIISEKDQEDLESNQELINCNIKDELNRSVINWGLEVINVY</sequence>
<dbReference type="PANTHER" id="PTHR10264">
    <property type="entry name" value="BAND 7 PROTEIN-RELATED"/>
    <property type="match status" value="1"/>
</dbReference>
<dbReference type="STRING" id="407821.A0A087U082"/>
<comment type="similarity">
    <text evidence="1">Belongs to the band 7/mec-2 family.</text>
</comment>
<keyword evidence="2" id="KW-1133">Transmembrane helix</keyword>
<dbReference type="InterPro" id="IPR001107">
    <property type="entry name" value="Band_7"/>
</dbReference>
<name>A0A087U082_STEMI</name>